<reference evidence="12" key="1">
    <citation type="submission" date="2025-08" db="UniProtKB">
        <authorList>
            <consortium name="RefSeq"/>
        </authorList>
    </citation>
    <scope>IDENTIFICATION</scope>
    <source>
        <tissue evidence="12">Gonads</tissue>
    </source>
</reference>
<keyword evidence="4" id="KW-0732">Signal</keyword>
<evidence type="ECO:0000256" key="8">
    <source>
        <dbReference type="ARBA" id="ARBA00023180"/>
    </source>
</evidence>
<evidence type="ECO:0000256" key="4">
    <source>
        <dbReference type="ARBA" id="ARBA00022729"/>
    </source>
</evidence>
<evidence type="ECO:0000256" key="7">
    <source>
        <dbReference type="ARBA" id="ARBA00023157"/>
    </source>
</evidence>
<feature type="domain" description="MRH" evidence="10">
    <location>
        <begin position="52"/>
        <end position="194"/>
    </location>
</feature>
<sequence>MQSWACDTRDALRRKMANSAKPASRTALRGYVFLCVVWLTVGAAKGQTPQKLDCKKAGPCTCNSANGVIDLTPLANSDNTPRFKDVPGGGDSFSWNPCNPFDEGSGCAKVSACQNHAGTDDYPIGLQESAEFINDPTRGLEIHYTATTDFTQRESFVQLICDMGTEGSLTAKGEDPAGSAQYYMTLTSKYACPGVSGGGISAGSVLLIIFFSLVVVYILAGMAVMKFGKGAAGRELIPNYSFWKGLPFLIRDGIMFVVGGCKPKKGYDSI</sequence>
<keyword evidence="2" id="KW-0813">Transport</keyword>
<gene>
    <name evidence="12" type="primary">LOC106155823</name>
</gene>
<dbReference type="Proteomes" id="UP000085678">
    <property type="component" value="Unplaced"/>
</dbReference>
<dbReference type="PANTHER" id="PTHR15071">
    <property type="entry name" value="MANNOSE-6-PHOSPHATE RECEPTOR FAMILY MEMBER"/>
    <property type="match status" value="1"/>
</dbReference>
<dbReference type="InterPro" id="IPR044865">
    <property type="entry name" value="MRH_dom"/>
</dbReference>
<keyword evidence="12" id="KW-0675">Receptor</keyword>
<proteinExistence type="predicted"/>
<evidence type="ECO:0000256" key="5">
    <source>
        <dbReference type="ARBA" id="ARBA00022989"/>
    </source>
</evidence>
<dbReference type="AlphaFoldDB" id="A0A1S3HJL9"/>
<keyword evidence="8" id="KW-0325">Glycoprotein</keyword>
<keyword evidence="7" id="KW-1015">Disulfide bond</keyword>
<dbReference type="GeneID" id="106155823"/>
<dbReference type="PANTHER" id="PTHR15071:SF0">
    <property type="entry name" value="MANNOSE 6-PHOSPHATE RECEPTOR-LIKE PROTEIN 1"/>
    <property type="match status" value="1"/>
</dbReference>
<name>A0A1S3HJL9_LINAN</name>
<dbReference type="OrthoDB" id="29460at2759"/>
<dbReference type="Gene3D" id="2.70.130.10">
    <property type="entry name" value="Mannose-6-phosphate receptor binding domain"/>
    <property type="match status" value="1"/>
</dbReference>
<keyword evidence="11" id="KW-1185">Reference proteome</keyword>
<evidence type="ECO:0000256" key="9">
    <source>
        <dbReference type="SAM" id="Phobius"/>
    </source>
</evidence>
<dbReference type="InterPro" id="IPR028927">
    <property type="entry name" value="Man-6-P_rcpt"/>
</dbReference>
<dbReference type="KEGG" id="lak:106155823"/>
<comment type="subcellular location">
    <subcellularLocation>
        <location evidence="1">Endomembrane system</location>
    </subcellularLocation>
</comment>
<dbReference type="GO" id="GO:0000139">
    <property type="term" value="C:Golgi membrane"/>
    <property type="evidence" value="ECO:0007669"/>
    <property type="project" value="UniProtKB-SubCell"/>
</dbReference>
<accession>A0A1S3HJL9</accession>
<evidence type="ECO:0000313" key="12">
    <source>
        <dbReference type="RefSeq" id="XP_013386325.1"/>
    </source>
</evidence>
<evidence type="ECO:0000256" key="2">
    <source>
        <dbReference type="ARBA" id="ARBA00022448"/>
    </source>
</evidence>
<dbReference type="PROSITE" id="PS51914">
    <property type="entry name" value="MRH"/>
    <property type="match status" value="1"/>
</dbReference>
<dbReference type="GO" id="GO:0010008">
    <property type="term" value="C:endosome membrane"/>
    <property type="evidence" value="ECO:0007669"/>
    <property type="project" value="UniProtKB-SubCell"/>
</dbReference>
<dbReference type="InParanoid" id="A0A1S3HJL9"/>
<dbReference type="Pfam" id="PF02157">
    <property type="entry name" value="Man-6-P_recep"/>
    <property type="match status" value="1"/>
</dbReference>
<dbReference type="RefSeq" id="XP_013386325.1">
    <property type="nucleotide sequence ID" value="XM_013530871.1"/>
</dbReference>
<evidence type="ECO:0000313" key="11">
    <source>
        <dbReference type="Proteomes" id="UP000085678"/>
    </source>
</evidence>
<feature type="transmembrane region" description="Helical" evidence="9">
    <location>
        <begin position="198"/>
        <end position="220"/>
    </location>
</feature>
<dbReference type="GO" id="GO:0005802">
    <property type="term" value="C:trans-Golgi network"/>
    <property type="evidence" value="ECO:0007669"/>
    <property type="project" value="TreeGrafter"/>
</dbReference>
<dbReference type="InterPro" id="IPR009011">
    <property type="entry name" value="Man6P_isomerase_rcpt-bd_dom_sf"/>
</dbReference>
<protein>
    <submittedName>
        <fullName evidence="12">Cation-dependent mannose-6-phosphate receptor isoform X1</fullName>
    </submittedName>
</protein>
<keyword evidence="6 9" id="KW-0472">Membrane</keyword>
<evidence type="ECO:0000256" key="1">
    <source>
        <dbReference type="ARBA" id="ARBA00004308"/>
    </source>
</evidence>
<evidence type="ECO:0000256" key="3">
    <source>
        <dbReference type="ARBA" id="ARBA00022692"/>
    </source>
</evidence>
<organism evidence="11 12">
    <name type="scientific">Lingula anatina</name>
    <name type="common">Brachiopod</name>
    <name type="synonym">Lingula unguis</name>
    <dbReference type="NCBI Taxonomy" id="7574"/>
    <lineage>
        <taxon>Eukaryota</taxon>
        <taxon>Metazoa</taxon>
        <taxon>Spiralia</taxon>
        <taxon>Lophotrochozoa</taxon>
        <taxon>Brachiopoda</taxon>
        <taxon>Linguliformea</taxon>
        <taxon>Lingulata</taxon>
        <taxon>Lingulida</taxon>
        <taxon>Linguloidea</taxon>
        <taxon>Lingulidae</taxon>
        <taxon>Lingula</taxon>
    </lineage>
</organism>
<keyword evidence="5 9" id="KW-1133">Transmembrane helix</keyword>
<keyword evidence="3 9" id="KW-0812">Transmembrane</keyword>
<evidence type="ECO:0000256" key="6">
    <source>
        <dbReference type="ARBA" id="ARBA00023136"/>
    </source>
</evidence>
<dbReference type="SUPFAM" id="SSF50911">
    <property type="entry name" value="Mannose 6-phosphate receptor domain"/>
    <property type="match status" value="1"/>
</dbReference>
<evidence type="ECO:0000259" key="10">
    <source>
        <dbReference type="PROSITE" id="PS51914"/>
    </source>
</evidence>